<keyword evidence="3" id="KW-1185">Reference proteome</keyword>
<sequence length="49" mass="5776">MYSDTGQWYATRGSFDAFLPRCPERRDHPLFPDLTWPHPEPRHLPRPAG</sequence>
<name>A0A3N4RTU3_9ACTN</name>
<feature type="region of interest" description="Disordered" evidence="1">
    <location>
        <begin position="30"/>
        <end position="49"/>
    </location>
</feature>
<dbReference type="Proteomes" id="UP000266906">
    <property type="component" value="Unassembled WGS sequence"/>
</dbReference>
<evidence type="ECO:0000313" key="2">
    <source>
        <dbReference type="EMBL" id="RPE34499.1"/>
    </source>
</evidence>
<organism evidence="2 3">
    <name type="scientific">Kitasatospora cineracea</name>
    <dbReference type="NCBI Taxonomy" id="88074"/>
    <lineage>
        <taxon>Bacteria</taxon>
        <taxon>Bacillati</taxon>
        <taxon>Actinomycetota</taxon>
        <taxon>Actinomycetes</taxon>
        <taxon>Kitasatosporales</taxon>
        <taxon>Streptomycetaceae</taxon>
        <taxon>Kitasatospora</taxon>
    </lineage>
</organism>
<accession>A0A3N4RTU3</accession>
<dbReference type="RefSeq" id="WP_162871582.1">
    <property type="nucleotide sequence ID" value="NZ_RKQG01000001.1"/>
</dbReference>
<comment type="caution">
    <text evidence="2">The sequence shown here is derived from an EMBL/GenBank/DDBJ whole genome shotgun (WGS) entry which is preliminary data.</text>
</comment>
<dbReference type="AlphaFoldDB" id="A0A3N4RTU3"/>
<evidence type="ECO:0000313" key="3">
    <source>
        <dbReference type="Proteomes" id="UP000266906"/>
    </source>
</evidence>
<proteinExistence type="predicted"/>
<protein>
    <submittedName>
        <fullName evidence="2">Uncharacterized protein</fullName>
    </submittedName>
</protein>
<evidence type="ECO:0000256" key="1">
    <source>
        <dbReference type="SAM" id="MobiDB-lite"/>
    </source>
</evidence>
<reference evidence="2 3" key="1">
    <citation type="submission" date="2018-11" db="EMBL/GenBank/DDBJ databases">
        <title>Sequencing the genomes of 1000 actinobacteria strains.</title>
        <authorList>
            <person name="Klenk H.-P."/>
        </authorList>
    </citation>
    <scope>NUCLEOTIDE SEQUENCE [LARGE SCALE GENOMIC DNA]</scope>
    <source>
        <strain evidence="2 3">DSM 44781</strain>
    </source>
</reference>
<gene>
    <name evidence="2" type="ORF">EDD38_2817</name>
</gene>
<dbReference type="EMBL" id="RKQG01000001">
    <property type="protein sequence ID" value="RPE34499.1"/>
    <property type="molecule type" value="Genomic_DNA"/>
</dbReference>